<sequence length="192" mass="21079">MNGTISRNQSNSLLQESPNPASSSTPLGYSTIISQQLDPIDRAFLAGKGVFDLPPQHCLQVPLVTCEAILRAHFDFVDPFAPIMDRPSFIRSYKSGCYSLFLMHATLASGAMHVSSDIILECGFGSRLGAQISFSSKATLLYDFGCETDTLHLLQGCVLLGGVAIPSVVEKDCRYWLYNSIRLITRLDLQKE</sequence>
<dbReference type="Proteomes" id="UP000030701">
    <property type="component" value="Unassembled WGS sequence"/>
</dbReference>
<evidence type="ECO:0000259" key="3">
    <source>
        <dbReference type="Pfam" id="PF04082"/>
    </source>
</evidence>
<evidence type="ECO:0000313" key="4">
    <source>
        <dbReference type="EMBL" id="EXM15199.1"/>
    </source>
</evidence>
<dbReference type="OrthoDB" id="5121955at2759"/>
<dbReference type="HOGENOM" id="CLU_1415229_0_0_1"/>
<dbReference type="AlphaFoldDB" id="X0KNK2"/>
<evidence type="ECO:0000256" key="2">
    <source>
        <dbReference type="SAM" id="MobiDB-lite"/>
    </source>
</evidence>
<keyword evidence="1" id="KW-0539">Nucleus</keyword>
<dbReference type="InterPro" id="IPR052761">
    <property type="entry name" value="Fungal_Detox/Toxin_TFs"/>
</dbReference>
<accession>X0KNK2</accession>
<protein>
    <recommendedName>
        <fullName evidence="3">Xylanolytic transcriptional activator regulatory domain-containing protein</fullName>
    </recommendedName>
</protein>
<reference evidence="4" key="2">
    <citation type="submission" date="2012-05" db="EMBL/GenBank/DDBJ databases">
        <title>The Genome Annotation of Fusarium oxysporum Cotton.</title>
        <authorList>
            <consortium name="The Broad Institute Genomics Platform"/>
            <person name="Ma L.-J."/>
            <person name="Corby-Kistler H."/>
            <person name="Broz K."/>
            <person name="Gale L.R."/>
            <person name="Jonkers W."/>
            <person name="O'Donnell K."/>
            <person name="Ploetz R."/>
            <person name="Steinberg C."/>
            <person name="Schwartz D.C."/>
            <person name="VanEtten H."/>
            <person name="Zhou S."/>
            <person name="Young S.K."/>
            <person name="Zeng Q."/>
            <person name="Gargeya S."/>
            <person name="Fitzgerald M."/>
            <person name="Abouelleil A."/>
            <person name="Alvarado L."/>
            <person name="Chapman S.B."/>
            <person name="Gainer-Dewar J."/>
            <person name="Goldberg J."/>
            <person name="Griggs A."/>
            <person name="Gujja S."/>
            <person name="Hansen M."/>
            <person name="Howarth C."/>
            <person name="Imamovic A."/>
            <person name="Ireland A."/>
            <person name="Larimer J."/>
            <person name="McCowan C."/>
            <person name="Murphy C."/>
            <person name="Pearson M."/>
            <person name="Poon T.W."/>
            <person name="Priest M."/>
            <person name="Roberts A."/>
            <person name="Saif S."/>
            <person name="Shea T."/>
            <person name="Sykes S."/>
            <person name="Wortman J."/>
            <person name="Nusbaum C."/>
            <person name="Birren B."/>
        </authorList>
    </citation>
    <scope>NUCLEOTIDE SEQUENCE</scope>
    <source>
        <strain evidence="4">25433</strain>
    </source>
</reference>
<dbReference type="GO" id="GO:0003677">
    <property type="term" value="F:DNA binding"/>
    <property type="evidence" value="ECO:0007669"/>
    <property type="project" value="InterPro"/>
</dbReference>
<evidence type="ECO:0000256" key="1">
    <source>
        <dbReference type="ARBA" id="ARBA00023242"/>
    </source>
</evidence>
<organism evidence="4">
    <name type="scientific">Fusarium oxysporum f. sp. vasinfectum 25433</name>
    <dbReference type="NCBI Taxonomy" id="1089449"/>
    <lineage>
        <taxon>Eukaryota</taxon>
        <taxon>Fungi</taxon>
        <taxon>Dikarya</taxon>
        <taxon>Ascomycota</taxon>
        <taxon>Pezizomycotina</taxon>
        <taxon>Sordariomycetes</taxon>
        <taxon>Hypocreomycetidae</taxon>
        <taxon>Hypocreales</taxon>
        <taxon>Nectriaceae</taxon>
        <taxon>Fusarium</taxon>
        <taxon>Fusarium oxysporum species complex</taxon>
    </lineage>
</organism>
<dbReference type="PANTHER" id="PTHR47425">
    <property type="entry name" value="FARB-RELATED"/>
    <property type="match status" value="1"/>
</dbReference>
<dbReference type="PANTHER" id="PTHR47425:SF2">
    <property type="entry name" value="FARB-RELATED"/>
    <property type="match status" value="1"/>
</dbReference>
<feature type="region of interest" description="Disordered" evidence="2">
    <location>
        <begin position="1"/>
        <end position="25"/>
    </location>
</feature>
<feature type="domain" description="Xylanolytic transcriptional activator regulatory" evidence="3">
    <location>
        <begin position="74"/>
        <end position="191"/>
    </location>
</feature>
<proteinExistence type="predicted"/>
<dbReference type="InterPro" id="IPR007219">
    <property type="entry name" value="XnlR_reg_dom"/>
</dbReference>
<name>X0KNK2_FUSOX</name>
<dbReference type="EMBL" id="JH658029">
    <property type="protein sequence ID" value="EXM15199.1"/>
    <property type="molecule type" value="Genomic_DNA"/>
</dbReference>
<dbReference type="Pfam" id="PF04082">
    <property type="entry name" value="Fungal_trans"/>
    <property type="match status" value="1"/>
</dbReference>
<dbReference type="GO" id="GO:0008270">
    <property type="term" value="F:zinc ion binding"/>
    <property type="evidence" value="ECO:0007669"/>
    <property type="project" value="InterPro"/>
</dbReference>
<dbReference type="GO" id="GO:0006351">
    <property type="term" value="P:DNA-templated transcription"/>
    <property type="evidence" value="ECO:0007669"/>
    <property type="project" value="InterPro"/>
</dbReference>
<dbReference type="CDD" id="cd12148">
    <property type="entry name" value="fungal_TF_MHR"/>
    <property type="match status" value="1"/>
</dbReference>
<reference evidence="4" key="1">
    <citation type="submission" date="2011-11" db="EMBL/GenBank/DDBJ databases">
        <title>The Genome Sequence of Fusarium oxysporum Cotton.</title>
        <authorList>
            <consortium name="The Broad Institute Genome Sequencing Platform"/>
            <person name="Ma L.-J."/>
            <person name="Gale L.R."/>
            <person name="Schwartz D.C."/>
            <person name="Zhou S."/>
            <person name="Corby-Kistler H."/>
            <person name="Young S.K."/>
            <person name="Zeng Q."/>
            <person name="Gargeya S."/>
            <person name="Fitzgerald M."/>
            <person name="Haas B."/>
            <person name="Abouelleil A."/>
            <person name="Alvarado L."/>
            <person name="Arachchi H.M."/>
            <person name="Berlin A."/>
            <person name="Brown A."/>
            <person name="Chapman S.B."/>
            <person name="Chen Z."/>
            <person name="Dunbar C."/>
            <person name="Freedman E."/>
            <person name="Gearin G."/>
            <person name="Goldberg J."/>
            <person name="Griggs A."/>
            <person name="Gujja S."/>
            <person name="Heiman D."/>
            <person name="Howarth C."/>
            <person name="Larson L."/>
            <person name="Lui A."/>
            <person name="MacDonald P.J.P."/>
            <person name="Montmayeur A."/>
            <person name="Murphy C."/>
            <person name="Neiman D."/>
            <person name="Pearson M."/>
            <person name="Priest M."/>
            <person name="Roberts A."/>
            <person name="Saif S."/>
            <person name="Shea T."/>
            <person name="Shenoy N."/>
            <person name="Sisk P."/>
            <person name="Stolte C."/>
            <person name="Sykes S."/>
            <person name="Wortman J."/>
            <person name="Nusbaum C."/>
            <person name="Birren B."/>
        </authorList>
    </citation>
    <scope>NUCLEOTIDE SEQUENCE [LARGE SCALE GENOMIC DNA]</scope>
    <source>
        <strain evidence="4">25433</strain>
    </source>
</reference>
<gene>
    <name evidence="4" type="ORF">FOTG_16436</name>
</gene>